<evidence type="ECO:0000313" key="7">
    <source>
        <dbReference type="EnsemblPlants" id="MELO3C005962.2.1"/>
    </source>
</evidence>
<dbReference type="SMR" id="A0A1S3AUH4"/>
<keyword evidence="4" id="KW-0732">Signal</keyword>
<evidence type="ECO:0000313" key="8">
    <source>
        <dbReference type="Proteomes" id="UP001652600"/>
    </source>
</evidence>
<dbReference type="InterPro" id="IPR005795">
    <property type="entry name" value="LolPI"/>
</dbReference>
<dbReference type="InParanoid" id="A0A1S3AUH4"/>
<dbReference type="PANTHER" id="PTHR31692">
    <property type="entry name" value="EXPANSIN-B3"/>
    <property type="match status" value="1"/>
</dbReference>
<evidence type="ECO:0000256" key="4">
    <source>
        <dbReference type="SAM" id="SignalP"/>
    </source>
</evidence>
<proteinExistence type="inferred from homology"/>
<protein>
    <submittedName>
        <fullName evidence="9">Expansin-B2</fullName>
    </submittedName>
</protein>
<dbReference type="eggNOG" id="ENOG502QRTE">
    <property type="taxonomic scope" value="Eukaryota"/>
</dbReference>
<accession>A0A1S3AUH4</accession>
<organism evidence="8 9">
    <name type="scientific">Cucumis melo</name>
    <name type="common">Muskmelon</name>
    <dbReference type="NCBI Taxonomy" id="3656"/>
    <lineage>
        <taxon>Eukaryota</taxon>
        <taxon>Viridiplantae</taxon>
        <taxon>Streptophyta</taxon>
        <taxon>Embryophyta</taxon>
        <taxon>Tracheophyta</taxon>
        <taxon>Spermatophyta</taxon>
        <taxon>Magnoliopsida</taxon>
        <taxon>eudicotyledons</taxon>
        <taxon>Gunneridae</taxon>
        <taxon>Pentapetalae</taxon>
        <taxon>rosids</taxon>
        <taxon>fabids</taxon>
        <taxon>Cucurbitales</taxon>
        <taxon>Cucurbitaceae</taxon>
        <taxon>Benincaseae</taxon>
        <taxon>Cucumis</taxon>
    </lineage>
</organism>
<dbReference type="PRINTS" id="PR01225">
    <property type="entry name" value="EXPANSNFAMLY"/>
</dbReference>
<sequence length="273" mass="28880">MTHFLFFAALIISLSLTPTSFCFHPKSFNVSKYQSYDSDWSPAVATWYGPPDGAGSDGGSCGYGKAVEQPPFSSFIAAGGPSLYKNGQACGACYQVKCSGESACSGNPVTVVITDSCPGGSCASDSVHFDLSGTAFGAMAATGRAEELRSLGVLHIQHKRVECNYPGTSINFIVDSGSNSNYFAALIEYEDGDGELGSVELKQGALDSNSWIPMKRSWGAVWKLDYGSALQAPFSLRLTALESGKTVVANNVIPAGWQPGKSYRSVVNFDPLK</sequence>
<evidence type="ECO:0000256" key="1">
    <source>
        <dbReference type="ARBA" id="ARBA00004613"/>
    </source>
</evidence>
<reference evidence="7" key="1">
    <citation type="submission" date="2023-03" db="UniProtKB">
        <authorList>
            <consortium name="EnsemblPlants"/>
        </authorList>
    </citation>
    <scope>IDENTIFICATION</scope>
</reference>
<dbReference type="Gene3D" id="2.60.40.760">
    <property type="entry name" value="Expansin, cellulose-binding-like domain"/>
    <property type="match status" value="1"/>
</dbReference>
<dbReference type="InterPro" id="IPR009009">
    <property type="entry name" value="RlpA-like_DPBB"/>
</dbReference>
<dbReference type="SUPFAM" id="SSF49590">
    <property type="entry name" value="PHL pollen allergen"/>
    <property type="match status" value="1"/>
</dbReference>
<dbReference type="Gene3D" id="2.40.40.10">
    <property type="entry name" value="RlpA-like domain"/>
    <property type="match status" value="1"/>
</dbReference>
<dbReference type="Pfam" id="PF01357">
    <property type="entry name" value="Expansin_C"/>
    <property type="match status" value="1"/>
</dbReference>
<dbReference type="InterPro" id="IPR007117">
    <property type="entry name" value="Expansin_CBD"/>
</dbReference>
<evidence type="ECO:0000256" key="3">
    <source>
        <dbReference type="RuleBase" id="RU003460"/>
    </source>
</evidence>
<feature type="signal peptide" evidence="4">
    <location>
        <begin position="1"/>
        <end position="22"/>
    </location>
</feature>
<evidence type="ECO:0000259" key="5">
    <source>
        <dbReference type="PROSITE" id="PS50842"/>
    </source>
</evidence>
<name>A0A1S3AUH4_CUCME</name>
<evidence type="ECO:0000259" key="6">
    <source>
        <dbReference type="PROSITE" id="PS50843"/>
    </source>
</evidence>
<comment type="similarity">
    <text evidence="3">Belongs to the expansin family.</text>
</comment>
<dbReference type="CDD" id="cd22275">
    <property type="entry name" value="DPBB_EXPB_N"/>
    <property type="match status" value="1"/>
</dbReference>
<dbReference type="AlphaFoldDB" id="A0A1S3AUH4"/>
<dbReference type="Pfam" id="PF03330">
    <property type="entry name" value="DPBB_1"/>
    <property type="match status" value="1"/>
</dbReference>
<feature type="chain" id="PRO_5044564959" evidence="4">
    <location>
        <begin position="23"/>
        <end position="273"/>
    </location>
</feature>
<dbReference type="KEGG" id="cmo:103483118"/>
<dbReference type="InterPro" id="IPR007112">
    <property type="entry name" value="Expansin/allergen_DPBB_dom"/>
</dbReference>
<dbReference type="PRINTS" id="PR00829">
    <property type="entry name" value="LOLP1ALLERGN"/>
</dbReference>
<dbReference type="GO" id="GO:0005576">
    <property type="term" value="C:extracellular region"/>
    <property type="evidence" value="ECO:0007669"/>
    <property type="project" value="UniProtKB-SubCell"/>
</dbReference>
<dbReference type="InterPro" id="IPR036908">
    <property type="entry name" value="RlpA-like_sf"/>
</dbReference>
<dbReference type="SUPFAM" id="SSF50685">
    <property type="entry name" value="Barwin-like endoglucanases"/>
    <property type="match status" value="1"/>
</dbReference>
<dbReference type="EnsemblPlants" id="MELO3C005962.2.1">
    <property type="protein sequence ID" value="MELO3C005962.2.1"/>
    <property type="gene ID" value="MELO3C005962.2"/>
</dbReference>
<gene>
    <name evidence="9" type="primary">LOC103483118</name>
    <name evidence="7" type="synonym">103483118</name>
</gene>
<keyword evidence="2" id="KW-0964">Secreted</keyword>
<dbReference type="InterPro" id="IPR007118">
    <property type="entry name" value="Expan_Lol_pI"/>
</dbReference>
<dbReference type="PROSITE" id="PS50843">
    <property type="entry name" value="EXPANSIN_CBD"/>
    <property type="match status" value="1"/>
</dbReference>
<dbReference type="OrthoDB" id="406505at2759"/>
<dbReference type="Gramene" id="MELO3C005962.2.1">
    <property type="protein sequence ID" value="MELO3C005962.2.1"/>
    <property type="gene ID" value="MELO3C005962.2"/>
</dbReference>
<dbReference type="RefSeq" id="XP_008437785.1">
    <property type="nucleotide sequence ID" value="XM_008439563.2"/>
</dbReference>
<dbReference type="InterPro" id="IPR036749">
    <property type="entry name" value="Expansin_CBD_sf"/>
</dbReference>
<dbReference type="GeneID" id="103483118"/>
<dbReference type="PANTHER" id="PTHR31692:SF56">
    <property type="entry name" value="EXPANSIN-B2-RELATED"/>
    <property type="match status" value="1"/>
</dbReference>
<evidence type="ECO:0000313" key="9">
    <source>
        <dbReference type="RefSeq" id="XP_008437785.1"/>
    </source>
</evidence>
<evidence type="ECO:0000256" key="2">
    <source>
        <dbReference type="ARBA" id="ARBA00022525"/>
    </source>
</evidence>
<feature type="domain" description="Expansin-like EG45" evidence="5">
    <location>
        <begin position="58"/>
        <end position="168"/>
    </location>
</feature>
<comment type="subcellular location">
    <subcellularLocation>
        <location evidence="1">Secreted</location>
    </subcellularLocation>
</comment>
<dbReference type="PROSITE" id="PS50842">
    <property type="entry name" value="EXPANSIN_EG45"/>
    <property type="match status" value="1"/>
</dbReference>
<dbReference type="GO" id="GO:0009653">
    <property type="term" value="P:anatomical structure morphogenesis"/>
    <property type="evidence" value="ECO:0007669"/>
    <property type="project" value="UniProtKB-ARBA"/>
</dbReference>
<reference evidence="9" key="2">
    <citation type="submission" date="2025-04" db="UniProtKB">
        <authorList>
            <consortium name="RefSeq"/>
        </authorList>
    </citation>
    <scope>IDENTIFICATION</scope>
</reference>
<feature type="domain" description="Expansin-like CBD" evidence="6">
    <location>
        <begin position="181"/>
        <end position="265"/>
    </location>
</feature>
<dbReference type="Proteomes" id="UP001652600">
    <property type="component" value="Chromosome 6"/>
</dbReference>
<keyword evidence="8" id="KW-1185">Reference proteome</keyword>
<dbReference type="SMART" id="SM00837">
    <property type="entry name" value="DPBB_1"/>
    <property type="match status" value="1"/>
</dbReference>